<proteinExistence type="predicted"/>
<accession>A0AAV4YEK5</accession>
<dbReference type="EMBL" id="BPLR01019119">
    <property type="protein sequence ID" value="GIZ04660.1"/>
    <property type="molecule type" value="Genomic_DNA"/>
</dbReference>
<keyword evidence="2" id="KW-1185">Reference proteome</keyword>
<dbReference type="AlphaFoldDB" id="A0AAV4YEK5"/>
<gene>
    <name evidence="1" type="ORF">CEXT_771751</name>
</gene>
<sequence length="80" mass="9234">MKTFKPCLRLLFLWGIHSTKKISSSLYKTPLVAVTNVSLTIDSADAWYCRKTIAVMLCKTLRLKCSRFFSPLFFYEGFLS</sequence>
<organism evidence="1 2">
    <name type="scientific">Caerostris extrusa</name>
    <name type="common">Bark spider</name>
    <name type="synonym">Caerostris bankana</name>
    <dbReference type="NCBI Taxonomy" id="172846"/>
    <lineage>
        <taxon>Eukaryota</taxon>
        <taxon>Metazoa</taxon>
        <taxon>Ecdysozoa</taxon>
        <taxon>Arthropoda</taxon>
        <taxon>Chelicerata</taxon>
        <taxon>Arachnida</taxon>
        <taxon>Araneae</taxon>
        <taxon>Araneomorphae</taxon>
        <taxon>Entelegynae</taxon>
        <taxon>Araneoidea</taxon>
        <taxon>Araneidae</taxon>
        <taxon>Caerostris</taxon>
    </lineage>
</organism>
<name>A0AAV4YEK5_CAEEX</name>
<evidence type="ECO:0008006" key="3">
    <source>
        <dbReference type="Google" id="ProtNLM"/>
    </source>
</evidence>
<protein>
    <recommendedName>
        <fullName evidence="3">Secreted protein</fullName>
    </recommendedName>
</protein>
<comment type="caution">
    <text evidence="1">The sequence shown here is derived from an EMBL/GenBank/DDBJ whole genome shotgun (WGS) entry which is preliminary data.</text>
</comment>
<dbReference type="Proteomes" id="UP001054945">
    <property type="component" value="Unassembled WGS sequence"/>
</dbReference>
<evidence type="ECO:0000313" key="1">
    <source>
        <dbReference type="EMBL" id="GIZ04660.1"/>
    </source>
</evidence>
<reference evidence="1 2" key="1">
    <citation type="submission" date="2021-06" db="EMBL/GenBank/DDBJ databases">
        <title>Caerostris extrusa draft genome.</title>
        <authorList>
            <person name="Kono N."/>
            <person name="Arakawa K."/>
        </authorList>
    </citation>
    <scope>NUCLEOTIDE SEQUENCE [LARGE SCALE GENOMIC DNA]</scope>
</reference>
<evidence type="ECO:0000313" key="2">
    <source>
        <dbReference type="Proteomes" id="UP001054945"/>
    </source>
</evidence>